<dbReference type="SUPFAM" id="SSF58038">
    <property type="entry name" value="SNARE fusion complex"/>
    <property type="match status" value="1"/>
</dbReference>
<evidence type="ECO:0000259" key="14">
    <source>
        <dbReference type="PROSITE" id="PS50892"/>
    </source>
</evidence>
<dbReference type="PROSITE" id="PS50859">
    <property type="entry name" value="LONGIN"/>
    <property type="match status" value="1"/>
</dbReference>
<dbReference type="Gene3D" id="3.30.450.50">
    <property type="entry name" value="Longin domain"/>
    <property type="match status" value="1"/>
</dbReference>
<comment type="subcellular location">
    <subcellularLocation>
        <location evidence="1">Cytoplasmic vesicle membrane</location>
    </subcellularLocation>
    <subcellularLocation>
        <location evidence="9">Endomembrane system</location>
        <topology evidence="9">Single-pass type IV membrane protein</topology>
    </subcellularLocation>
</comment>
<evidence type="ECO:0000256" key="7">
    <source>
        <dbReference type="ARBA" id="ARBA00023136"/>
    </source>
</evidence>
<comment type="similarity">
    <text evidence="2">Belongs to the synaptobrevin family.</text>
</comment>
<dbReference type="GO" id="GO:0015031">
    <property type="term" value="P:protein transport"/>
    <property type="evidence" value="ECO:0007669"/>
    <property type="project" value="UniProtKB-KW"/>
</dbReference>
<evidence type="ECO:0000256" key="10">
    <source>
        <dbReference type="PROSITE-ProRule" id="PRU00290"/>
    </source>
</evidence>
<dbReference type="InterPro" id="IPR010908">
    <property type="entry name" value="Longin_dom"/>
</dbReference>
<keyword evidence="7 12" id="KW-0472">Membrane</keyword>
<feature type="transmembrane region" description="Helical" evidence="12">
    <location>
        <begin position="189"/>
        <end position="210"/>
    </location>
</feature>
<dbReference type="InterPro" id="IPR001388">
    <property type="entry name" value="Synaptobrevin-like"/>
</dbReference>
<dbReference type="SMART" id="SM01270">
    <property type="entry name" value="Longin"/>
    <property type="match status" value="1"/>
</dbReference>
<reference evidence="15" key="1">
    <citation type="journal article" date="2020" name="J. Eukaryot. Microbiol.">
        <title>De novo Sequencing, Assembly and Annotation of the Transcriptome for the Free-Living Testate Amoeba Arcella intermedia.</title>
        <authorList>
            <person name="Ribeiro G.M."/>
            <person name="Porfirio-Sousa A.L."/>
            <person name="Maurer-Alcala X.X."/>
            <person name="Katz L.A."/>
            <person name="Lahr D.J.G."/>
        </authorList>
    </citation>
    <scope>NUCLEOTIDE SEQUENCE</scope>
</reference>
<feature type="domain" description="V-SNARE coiled-coil homology" evidence="14">
    <location>
        <begin position="127"/>
        <end position="187"/>
    </location>
</feature>
<name>A0A6B2LDF0_9EUKA</name>
<dbReference type="InterPro" id="IPR042855">
    <property type="entry name" value="V_SNARE_CC"/>
</dbReference>
<protein>
    <recommendedName>
        <fullName evidence="16">V-SNARE coiled-coil homology domain-containing protein</fullName>
    </recommendedName>
</protein>
<sequence length="272" mass="30102">MSIFYALVSRGDVVLAEWTNAQGNFITLTREMLKRLDPFINKRASFFSYDEKFHYHIYVENGLIFLCMADAAYQKRRGHMFLTDLRTSFLNEFGEAWQNAIAFQYNNQFARVIQSKAQYHSDVSSDKIASVQAQIDVAKGVVMENIEKLLERGDRIEILVDKTNQLQDVSFDFKVKAKSMKTRLWCKNIKLMAIIIVLVLLVVFLIVWFACGVPSFQTCAAALGGGSSPSPSGPPGPPAPPSPPSPPTVPPSSPPSSSPSPTPTTNPAPQPS</sequence>
<dbReference type="EMBL" id="GIBP01006104">
    <property type="protein sequence ID" value="NDV35073.1"/>
    <property type="molecule type" value="Transcribed_RNA"/>
</dbReference>
<dbReference type="InterPro" id="IPR011012">
    <property type="entry name" value="Longin-like_dom_sf"/>
</dbReference>
<feature type="region of interest" description="Disordered" evidence="11">
    <location>
        <begin position="224"/>
        <end position="272"/>
    </location>
</feature>
<dbReference type="Pfam" id="PF13774">
    <property type="entry name" value="Longin"/>
    <property type="match status" value="1"/>
</dbReference>
<evidence type="ECO:0000259" key="13">
    <source>
        <dbReference type="PROSITE" id="PS50859"/>
    </source>
</evidence>
<evidence type="ECO:0000313" key="15">
    <source>
        <dbReference type="EMBL" id="NDV35073.1"/>
    </source>
</evidence>
<evidence type="ECO:0008006" key="16">
    <source>
        <dbReference type="Google" id="ProtNLM"/>
    </source>
</evidence>
<evidence type="ECO:0000256" key="9">
    <source>
        <dbReference type="ARBA" id="ARBA00046280"/>
    </source>
</evidence>
<feature type="domain" description="Longin" evidence="13">
    <location>
        <begin position="7"/>
        <end position="113"/>
    </location>
</feature>
<dbReference type="PANTHER" id="PTHR21136">
    <property type="entry name" value="SNARE PROTEINS"/>
    <property type="match status" value="1"/>
</dbReference>
<dbReference type="GO" id="GO:0016192">
    <property type="term" value="P:vesicle-mediated transport"/>
    <property type="evidence" value="ECO:0007669"/>
    <property type="project" value="InterPro"/>
</dbReference>
<keyword evidence="10" id="KW-0175">Coiled coil</keyword>
<organism evidence="15">
    <name type="scientific">Arcella intermedia</name>
    <dbReference type="NCBI Taxonomy" id="1963864"/>
    <lineage>
        <taxon>Eukaryota</taxon>
        <taxon>Amoebozoa</taxon>
        <taxon>Tubulinea</taxon>
        <taxon>Elardia</taxon>
        <taxon>Arcellinida</taxon>
        <taxon>Sphaerothecina</taxon>
        <taxon>Arcellidae</taxon>
        <taxon>Arcella</taxon>
    </lineage>
</organism>
<evidence type="ECO:0000256" key="3">
    <source>
        <dbReference type="ARBA" id="ARBA00022448"/>
    </source>
</evidence>
<dbReference type="InterPro" id="IPR051097">
    <property type="entry name" value="Synaptobrevin-like_transport"/>
</dbReference>
<dbReference type="Gene3D" id="1.20.5.110">
    <property type="match status" value="1"/>
</dbReference>
<dbReference type="Pfam" id="PF00957">
    <property type="entry name" value="Synaptobrevin"/>
    <property type="match status" value="1"/>
</dbReference>
<dbReference type="PANTHER" id="PTHR21136:SF168">
    <property type="entry name" value="VESICLE-ASSOCIATED MEMBRANE PROTEIN 9"/>
    <property type="match status" value="1"/>
</dbReference>
<feature type="compositionally biased region" description="Pro residues" evidence="11">
    <location>
        <begin position="231"/>
        <end position="272"/>
    </location>
</feature>
<dbReference type="CDD" id="cd14824">
    <property type="entry name" value="Longin"/>
    <property type="match status" value="1"/>
</dbReference>
<evidence type="ECO:0000256" key="1">
    <source>
        <dbReference type="ARBA" id="ARBA00004156"/>
    </source>
</evidence>
<keyword evidence="8" id="KW-0968">Cytoplasmic vesicle</keyword>
<dbReference type="CDD" id="cd15843">
    <property type="entry name" value="R-SNARE"/>
    <property type="match status" value="1"/>
</dbReference>
<evidence type="ECO:0000256" key="12">
    <source>
        <dbReference type="SAM" id="Phobius"/>
    </source>
</evidence>
<dbReference type="GO" id="GO:0005768">
    <property type="term" value="C:endosome"/>
    <property type="evidence" value="ECO:0007669"/>
    <property type="project" value="UniProtKB-ARBA"/>
</dbReference>
<evidence type="ECO:0000256" key="5">
    <source>
        <dbReference type="ARBA" id="ARBA00022927"/>
    </source>
</evidence>
<keyword evidence="5" id="KW-0653">Protein transport</keyword>
<dbReference type="SUPFAM" id="SSF64356">
    <property type="entry name" value="SNARE-like"/>
    <property type="match status" value="1"/>
</dbReference>
<evidence type="ECO:0000256" key="4">
    <source>
        <dbReference type="ARBA" id="ARBA00022692"/>
    </source>
</evidence>
<keyword evidence="4 12" id="KW-0812">Transmembrane</keyword>
<dbReference type="PROSITE" id="PS50892">
    <property type="entry name" value="V_SNARE"/>
    <property type="match status" value="1"/>
</dbReference>
<dbReference type="AlphaFoldDB" id="A0A6B2LDF0"/>
<keyword evidence="6 12" id="KW-1133">Transmembrane helix</keyword>
<dbReference type="PRINTS" id="PR00219">
    <property type="entry name" value="SYNAPTOBREVN"/>
</dbReference>
<accession>A0A6B2LDF0</accession>
<evidence type="ECO:0000256" key="6">
    <source>
        <dbReference type="ARBA" id="ARBA00022989"/>
    </source>
</evidence>
<evidence type="ECO:0000256" key="11">
    <source>
        <dbReference type="SAM" id="MobiDB-lite"/>
    </source>
</evidence>
<dbReference type="FunFam" id="1.20.5.110:FF:000004">
    <property type="entry name" value="Vesicle-associated membrane protein 7"/>
    <property type="match status" value="1"/>
</dbReference>
<proteinExistence type="inferred from homology"/>
<keyword evidence="3" id="KW-0813">Transport</keyword>
<evidence type="ECO:0000256" key="8">
    <source>
        <dbReference type="ARBA" id="ARBA00023329"/>
    </source>
</evidence>
<evidence type="ECO:0000256" key="2">
    <source>
        <dbReference type="ARBA" id="ARBA00008025"/>
    </source>
</evidence>
<dbReference type="GO" id="GO:0030659">
    <property type="term" value="C:cytoplasmic vesicle membrane"/>
    <property type="evidence" value="ECO:0007669"/>
    <property type="project" value="UniProtKB-SubCell"/>
</dbReference>